<feature type="compositionally biased region" description="Low complexity" evidence="1">
    <location>
        <begin position="13"/>
        <end position="23"/>
    </location>
</feature>
<feature type="region of interest" description="Disordered" evidence="1">
    <location>
        <begin position="1"/>
        <end position="23"/>
    </location>
</feature>
<accession>A0A545WDL4</accession>
<dbReference type="PANTHER" id="PTHR34414:SF1">
    <property type="entry name" value="SUBTILISIN-LIKE SERINE PROTEASE"/>
    <property type="match status" value="1"/>
</dbReference>
<evidence type="ECO:0000313" key="3">
    <source>
        <dbReference type="EMBL" id="TQW00895.1"/>
    </source>
</evidence>
<organism evidence="3 4">
    <name type="scientific">Cordyceps javanica</name>
    <dbReference type="NCBI Taxonomy" id="43265"/>
    <lineage>
        <taxon>Eukaryota</taxon>
        <taxon>Fungi</taxon>
        <taxon>Dikarya</taxon>
        <taxon>Ascomycota</taxon>
        <taxon>Pezizomycotina</taxon>
        <taxon>Sordariomycetes</taxon>
        <taxon>Hypocreomycetidae</taxon>
        <taxon>Hypocreales</taxon>
        <taxon>Cordycipitaceae</taxon>
        <taxon>Cordyceps</taxon>
    </lineage>
</organism>
<name>A0A545WDL4_9HYPO</name>
<dbReference type="EMBL" id="SPUK01000001">
    <property type="protein sequence ID" value="TQW00895.1"/>
    <property type="molecule type" value="Genomic_DNA"/>
</dbReference>
<evidence type="ECO:0000313" key="4">
    <source>
        <dbReference type="Proteomes" id="UP000315783"/>
    </source>
</evidence>
<dbReference type="InterPro" id="IPR046536">
    <property type="entry name" value="DUF6601"/>
</dbReference>
<keyword evidence="2" id="KW-0812">Transmembrane</keyword>
<feature type="transmembrane region" description="Helical" evidence="2">
    <location>
        <begin position="231"/>
        <end position="252"/>
    </location>
</feature>
<dbReference type="AlphaFoldDB" id="A0A545WDL4"/>
<keyword evidence="2" id="KW-0472">Membrane</keyword>
<evidence type="ECO:0008006" key="5">
    <source>
        <dbReference type="Google" id="ProtNLM"/>
    </source>
</evidence>
<dbReference type="STRING" id="43265.A0A545WDL4"/>
<protein>
    <recommendedName>
        <fullName evidence="5">Subtilisin-like serine protease</fullName>
    </recommendedName>
</protein>
<dbReference type="Proteomes" id="UP000315783">
    <property type="component" value="Unassembled WGS sequence"/>
</dbReference>
<proteinExistence type="predicted"/>
<evidence type="ECO:0000256" key="2">
    <source>
        <dbReference type="SAM" id="Phobius"/>
    </source>
</evidence>
<dbReference type="Pfam" id="PF20246">
    <property type="entry name" value="DUF6601"/>
    <property type="match status" value="1"/>
</dbReference>
<evidence type="ECO:0000256" key="1">
    <source>
        <dbReference type="SAM" id="MobiDB-lite"/>
    </source>
</evidence>
<comment type="caution">
    <text evidence="3">The sequence shown here is derived from an EMBL/GenBank/DDBJ whole genome shotgun (WGS) entry which is preliminary data.</text>
</comment>
<dbReference type="OrthoDB" id="5086500at2759"/>
<sequence length="314" mass="36374">MLDRGEEPPFDLPPAGAAEPATAPTDGAQFRELLYRGLPASYKLRNYDIASPRDDVVTYLKQELDMRRFKTLLGHLSWAGFIYPCRPLHAQLSIGRKLVINERTDLHLVLDNTSKRLYLKPIPGILFIPQFWTEYLSCLLFSYTALISYESDFYIAKAEHLLPAQVDWPQWQSIVHQLDTTNIYHKIHPRFIYGELRLMRIDAILMLTGQRLIPSFAGRWNQYRTFVTNNVTYIATATVFTGLILAAMQVGLSTDRLKSSRAYQAASEGFNVFTILFLLWFFGALSLFLAWVFVLNCFERRKSDKKRREHFQAY</sequence>
<gene>
    <name evidence="3" type="ORF">IF1G_00826</name>
</gene>
<keyword evidence="2" id="KW-1133">Transmembrane helix</keyword>
<keyword evidence="4" id="KW-1185">Reference proteome</keyword>
<reference evidence="3 4" key="1">
    <citation type="journal article" date="2019" name="Appl. Microbiol. Biotechnol.">
        <title>Genome sequence of Isaria javanica and comparative genome analysis insights into family S53 peptidase evolution in fungal entomopathogens.</title>
        <authorList>
            <person name="Lin R."/>
            <person name="Zhang X."/>
            <person name="Xin B."/>
            <person name="Zou M."/>
            <person name="Gao Y."/>
            <person name="Qin F."/>
            <person name="Hu Q."/>
            <person name="Xie B."/>
            <person name="Cheng X."/>
        </authorList>
    </citation>
    <scope>NUCLEOTIDE SEQUENCE [LARGE SCALE GENOMIC DNA]</scope>
    <source>
        <strain evidence="3 4">IJ1G</strain>
    </source>
</reference>
<dbReference type="PANTHER" id="PTHR34414">
    <property type="entry name" value="HET DOMAIN-CONTAINING PROTEIN-RELATED"/>
    <property type="match status" value="1"/>
</dbReference>
<feature type="transmembrane region" description="Helical" evidence="2">
    <location>
        <begin position="272"/>
        <end position="298"/>
    </location>
</feature>